<evidence type="ECO:0000313" key="7">
    <source>
        <dbReference type="EMBL" id="KAF2840438.1"/>
    </source>
</evidence>
<organism evidence="7 8">
    <name type="scientific">Patellaria atrata CBS 101060</name>
    <dbReference type="NCBI Taxonomy" id="1346257"/>
    <lineage>
        <taxon>Eukaryota</taxon>
        <taxon>Fungi</taxon>
        <taxon>Dikarya</taxon>
        <taxon>Ascomycota</taxon>
        <taxon>Pezizomycotina</taxon>
        <taxon>Dothideomycetes</taxon>
        <taxon>Dothideomycetes incertae sedis</taxon>
        <taxon>Patellariales</taxon>
        <taxon>Patellariaceae</taxon>
        <taxon>Patellaria</taxon>
    </lineage>
</organism>
<proteinExistence type="predicted"/>
<keyword evidence="8" id="KW-1185">Reference proteome</keyword>
<keyword evidence="4 6" id="KW-1133">Transmembrane helix</keyword>
<keyword evidence="5 6" id="KW-0472">Membrane</keyword>
<dbReference type="EMBL" id="MU006093">
    <property type="protein sequence ID" value="KAF2840438.1"/>
    <property type="molecule type" value="Genomic_DNA"/>
</dbReference>
<dbReference type="InterPro" id="IPR024512">
    <property type="entry name" value="Ser_palmitoyltrfase_ssu-like"/>
</dbReference>
<dbReference type="AlphaFoldDB" id="A0A9P4SF32"/>
<sequence length="90" mass="10536">TTTYSFIAASIILVFAATFLFPSNLLRWLRLKKYQYDVTLALYMLTPIERVIFNSFLFLFLSMIIIATSLYLPEHISTIARRAFYYYAGD</sequence>
<feature type="transmembrane region" description="Helical" evidence="6">
    <location>
        <begin position="51"/>
        <end position="72"/>
    </location>
</feature>
<evidence type="ECO:0000313" key="8">
    <source>
        <dbReference type="Proteomes" id="UP000799429"/>
    </source>
</evidence>
<name>A0A9P4SF32_9PEZI</name>
<comment type="caution">
    <text evidence="7">The sequence shown here is derived from an EMBL/GenBank/DDBJ whole genome shotgun (WGS) entry which is preliminary data.</text>
</comment>
<feature type="non-terminal residue" evidence="7">
    <location>
        <position position="1"/>
    </location>
</feature>
<evidence type="ECO:0000256" key="6">
    <source>
        <dbReference type="SAM" id="Phobius"/>
    </source>
</evidence>
<evidence type="ECO:0000256" key="1">
    <source>
        <dbReference type="ARBA" id="ARBA00004477"/>
    </source>
</evidence>
<dbReference type="GO" id="GO:0005789">
    <property type="term" value="C:endoplasmic reticulum membrane"/>
    <property type="evidence" value="ECO:0007669"/>
    <property type="project" value="UniProtKB-SubCell"/>
</dbReference>
<feature type="transmembrane region" description="Helical" evidence="6">
    <location>
        <begin position="6"/>
        <end position="26"/>
    </location>
</feature>
<feature type="non-terminal residue" evidence="7">
    <location>
        <position position="90"/>
    </location>
</feature>
<evidence type="ECO:0000256" key="4">
    <source>
        <dbReference type="ARBA" id="ARBA00022989"/>
    </source>
</evidence>
<reference evidence="7" key="1">
    <citation type="journal article" date="2020" name="Stud. Mycol.">
        <title>101 Dothideomycetes genomes: a test case for predicting lifestyles and emergence of pathogens.</title>
        <authorList>
            <person name="Haridas S."/>
            <person name="Albert R."/>
            <person name="Binder M."/>
            <person name="Bloem J."/>
            <person name="Labutti K."/>
            <person name="Salamov A."/>
            <person name="Andreopoulos B."/>
            <person name="Baker S."/>
            <person name="Barry K."/>
            <person name="Bills G."/>
            <person name="Bluhm B."/>
            <person name="Cannon C."/>
            <person name="Castanera R."/>
            <person name="Culley D."/>
            <person name="Daum C."/>
            <person name="Ezra D."/>
            <person name="Gonzalez J."/>
            <person name="Henrissat B."/>
            <person name="Kuo A."/>
            <person name="Liang C."/>
            <person name="Lipzen A."/>
            <person name="Lutzoni F."/>
            <person name="Magnuson J."/>
            <person name="Mondo S."/>
            <person name="Nolan M."/>
            <person name="Ohm R."/>
            <person name="Pangilinan J."/>
            <person name="Park H.-J."/>
            <person name="Ramirez L."/>
            <person name="Alfaro M."/>
            <person name="Sun H."/>
            <person name="Tritt A."/>
            <person name="Yoshinaga Y."/>
            <person name="Zwiers L.-H."/>
            <person name="Turgeon B."/>
            <person name="Goodwin S."/>
            <person name="Spatafora J."/>
            <person name="Crous P."/>
            <person name="Grigoriev I."/>
        </authorList>
    </citation>
    <scope>NUCLEOTIDE SEQUENCE</scope>
    <source>
        <strain evidence="7">CBS 101060</strain>
    </source>
</reference>
<evidence type="ECO:0000256" key="2">
    <source>
        <dbReference type="ARBA" id="ARBA00022692"/>
    </source>
</evidence>
<keyword evidence="3" id="KW-0256">Endoplasmic reticulum</keyword>
<evidence type="ECO:0000256" key="3">
    <source>
        <dbReference type="ARBA" id="ARBA00022824"/>
    </source>
</evidence>
<evidence type="ECO:0000256" key="5">
    <source>
        <dbReference type="ARBA" id="ARBA00023136"/>
    </source>
</evidence>
<comment type="subcellular location">
    <subcellularLocation>
        <location evidence="1">Endoplasmic reticulum membrane</location>
        <topology evidence="1">Multi-pass membrane protein</topology>
    </subcellularLocation>
</comment>
<dbReference type="Pfam" id="PF11779">
    <property type="entry name" value="SPT_ssu-like"/>
    <property type="match status" value="1"/>
</dbReference>
<gene>
    <name evidence="7" type="ORF">M501DRAFT_903925</name>
</gene>
<dbReference type="OrthoDB" id="202672at2759"/>
<protein>
    <submittedName>
        <fullName evidence="7">Uncharacterized protein</fullName>
    </submittedName>
</protein>
<dbReference type="Proteomes" id="UP000799429">
    <property type="component" value="Unassembled WGS sequence"/>
</dbReference>
<accession>A0A9P4SF32</accession>
<keyword evidence="2 6" id="KW-0812">Transmembrane</keyword>